<proteinExistence type="predicted"/>
<organism evidence="2 3">
    <name type="scientific">Mycobacterium tuberculosis CAS/NITR204</name>
    <dbReference type="NCBI Taxonomy" id="1310114"/>
    <lineage>
        <taxon>Bacteria</taxon>
        <taxon>Bacillati</taxon>
        <taxon>Actinomycetota</taxon>
        <taxon>Actinomycetes</taxon>
        <taxon>Mycobacteriales</taxon>
        <taxon>Mycobacteriaceae</taxon>
        <taxon>Mycobacterium</taxon>
        <taxon>Mycobacterium tuberculosis complex</taxon>
    </lineage>
</organism>
<dbReference type="BioCyc" id="MTUB1310114:G13A2-1779-MONOMER"/>
<evidence type="ECO:0000256" key="1">
    <source>
        <dbReference type="SAM" id="MobiDB-lite"/>
    </source>
</evidence>
<protein>
    <submittedName>
        <fullName evidence="2">Truncated IS6110 transposase</fullName>
    </submittedName>
</protein>
<name>R4MDZ3_MYCTX</name>
<feature type="region of interest" description="Disordered" evidence="1">
    <location>
        <begin position="1"/>
        <end position="70"/>
    </location>
</feature>
<evidence type="ECO:0000313" key="3">
    <source>
        <dbReference type="Proteomes" id="UP000013548"/>
    </source>
</evidence>
<feature type="region of interest" description="Disordered" evidence="1">
    <location>
        <begin position="97"/>
        <end position="116"/>
    </location>
</feature>
<dbReference type="AlphaFoldDB" id="R4MDZ3"/>
<accession>R4MDZ3</accession>
<feature type="compositionally biased region" description="Basic residues" evidence="1">
    <location>
        <begin position="102"/>
        <end position="116"/>
    </location>
</feature>
<evidence type="ECO:0000313" key="2">
    <source>
        <dbReference type="EMBL" id="AGL27213.1"/>
    </source>
</evidence>
<gene>
    <name evidence="2" type="ORF">J113_12265</name>
</gene>
<dbReference type="HOGENOM" id="CLU_2094190_0_0_11"/>
<dbReference type="Proteomes" id="UP000013548">
    <property type="component" value="Chromosome"/>
</dbReference>
<feature type="compositionally biased region" description="Low complexity" evidence="1">
    <location>
        <begin position="7"/>
        <end position="31"/>
    </location>
</feature>
<dbReference type="EMBL" id="CP005386">
    <property type="protein sequence ID" value="AGL27213.1"/>
    <property type="molecule type" value="Genomic_DNA"/>
</dbReference>
<dbReference type="KEGG" id="mtuc:J113_12265"/>
<reference evidence="2 3" key="1">
    <citation type="journal article" date="2013" name="Genome Announc.">
        <title>Whole-Genome Sequences of Four Clinical Isolates of Mycobacterium tuberculosis from Tamil Nadu, South India.</title>
        <authorList>
            <person name="Narayanan S."/>
            <person name="Deshpande U."/>
        </authorList>
    </citation>
    <scope>NUCLEOTIDE SEQUENCE [LARGE SCALE GENOMIC DNA]</scope>
    <source>
        <strain evidence="2 3">CAS/NITR204</strain>
    </source>
</reference>
<sequence length="116" mass="12386">MSSWPPRAGSTGSTIAASTSTAATSRRSNSRLPTTLNARDQPPAEVSDQRVSGLTGAVQERGSLVGHTSTRLASSVAPPSCQCRMWWACKPRVAPQPGTTHVRSRCSSARRNRRLI</sequence>